<dbReference type="OrthoDB" id="6636761at2"/>
<comment type="caution">
    <text evidence="1">The sequence shown here is derived from an EMBL/GenBank/DDBJ whole genome shotgun (WGS) entry which is preliminary data.</text>
</comment>
<protein>
    <submittedName>
        <fullName evidence="1">Uncharacterized protein</fullName>
    </submittedName>
</protein>
<name>A0A542CY51_SERFO</name>
<reference evidence="1" key="1">
    <citation type="submission" date="2019-06" db="EMBL/GenBank/DDBJ databases">
        <authorList>
            <person name="Deangelis K."/>
            <person name="Huntemann M."/>
            <person name="Clum A."/>
            <person name="Pillay M."/>
            <person name="Palaniappan K."/>
            <person name="Varghese N."/>
            <person name="Mikhailova N."/>
            <person name="Stamatis D."/>
            <person name="Reddy T."/>
            <person name="Daum C."/>
            <person name="Shapiro N."/>
            <person name="Ivanova N."/>
            <person name="Kyrpides N."/>
            <person name="Woyke T."/>
        </authorList>
    </citation>
    <scope>NUCLEOTIDE SEQUENCE [LARGE SCALE GENOMIC DNA]</scope>
    <source>
        <strain evidence="1">128R</strain>
    </source>
</reference>
<organism evidence="1">
    <name type="scientific">Serratia fonticola</name>
    <dbReference type="NCBI Taxonomy" id="47917"/>
    <lineage>
        <taxon>Bacteria</taxon>
        <taxon>Pseudomonadati</taxon>
        <taxon>Pseudomonadota</taxon>
        <taxon>Gammaproteobacteria</taxon>
        <taxon>Enterobacterales</taxon>
        <taxon>Yersiniaceae</taxon>
        <taxon>Serratia</taxon>
    </lineage>
</organism>
<gene>
    <name evidence="1" type="ORF">FHU10_2807</name>
</gene>
<dbReference type="EMBL" id="VISQ01000001">
    <property type="protein sequence ID" value="TVZ70249.1"/>
    <property type="molecule type" value="Genomic_DNA"/>
</dbReference>
<dbReference type="AlphaFoldDB" id="A0A542CY51"/>
<proteinExistence type="predicted"/>
<sequence length="109" mass="12716">MDDEPKKLSSLQAKNLVLGLSKKSRSVLNSILESNDGERGFWCRNVASKINIDVSELSDVWSVLTRKTCSLTNDFEAYLIDWEWNDERRDYYGRLHQITYHNCKKAMNL</sequence>
<evidence type="ECO:0000313" key="1">
    <source>
        <dbReference type="EMBL" id="TVZ70249.1"/>
    </source>
</evidence>
<reference evidence="1" key="2">
    <citation type="submission" date="2019-08" db="EMBL/GenBank/DDBJ databases">
        <title>Investigation of anaerobic lignin degradation for improved lignocellulosic biofuels.</title>
        <authorList>
            <person name="Deangelis K.PhD."/>
        </authorList>
    </citation>
    <scope>NUCLEOTIDE SEQUENCE [LARGE SCALE GENOMIC DNA]</scope>
    <source>
        <strain evidence="1">128R</strain>
    </source>
</reference>
<accession>A0A542CY51</accession>